<proteinExistence type="predicted"/>
<reference evidence="1 2" key="1">
    <citation type="submission" date="2021-01" db="EMBL/GenBank/DDBJ databases">
        <title>Whole genome shotgun sequence of Actinoplanes durhamensis NBRC 14914.</title>
        <authorList>
            <person name="Komaki H."/>
            <person name="Tamura T."/>
        </authorList>
    </citation>
    <scope>NUCLEOTIDE SEQUENCE [LARGE SCALE GENOMIC DNA]</scope>
    <source>
        <strain evidence="1 2">NBRC 14914</strain>
    </source>
</reference>
<dbReference type="InterPro" id="IPR029063">
    <property type="entry name" value="SAM-dependent_MTases_sf"/>
</dbReference>
<organism evidence="1 2">
    <name type="scientific">Paractinoplanes durhamensis</name>
    <dbReference type="NCBI Taxonomy" id="113563"/>
    <lineage>
        <taxon>Bacteria</taxon>
        <taxon>Bacillati</taxon>
        <taxon>Actinomycetota</taxon>
        <taxon>Actinomycetes</taxon>
        <taxon>Micromonosporales</taxon>
        <taxon>Micromonosporaceae</taxon>
        <taxon>Paractinoplanes</taxon>
    </lineage>
</organism>
<name>A0ABQ3Z724_9ACTN</name>
<keyword evidence="2" id="KW-1185">Reference proteome</keyword>
<dbReference type="InterPro" id="IPR006764">
    <property type="entry name" value="SAM_dep_MeTrfase_SAV2177_type"/>
</dbReference>
<evidence type="ECO:0000313" key="1">
    <source>
        <dbReference type="EMBL" id="GIE05623.1"/>
    </source>
</evidence>
<dbReference type="RefSeq" id="WP_275414734.1">
    <property type="nucleotide sequence ID" value="NZ_BAAATX010000009.1"/>
</dbReference>
<gene>
    <name evidence="1" type="ORF">Adu01nite_69730</name>
</gene>
<protein>
    <recommendedName>
        <fullName evidence="3">S-adenosyl methyltransferase</fullName>
    </recommendedName>
</protein>
<accession>A0ABQ3Z724</accession>
<dbReference type="PIRSF" id="PIRSF017393">
    <property type="entry name" value="MTase_SAV2177"/>
    <property type="match status" value="1"/>
</dbReference>
<dbReference type="EMBL" id="BOML01000057">
    <property type="protein sequence ID" value="GIE05623.1"/>
    <property type="molecule type" value="Genomic_DNA"/>
</dbReference>
<dbReference type="Gene3D" id="3.40.50.150">
    <property type="entry name" value="Vaccinia Virus protein VP39"/>
    <property type="match status" value="1"/>
</dbReference>
<sequence>MTGGQWEGDVDTSKPSTARMYDYFLGGSHHFAADRAAAEQVLGVIPNIREIARANRAFLHRAVRYMLDRGITQFLDVGSGIPTVGNVHDLVGEYRGDGRVVYVDIDPVAVTHSVNLLRDNPNAAAAHGDLLVPDAILGHDDVRELLDFRRPVGLLLVSMLHFLPDEVYPAVARLRAALAPGSYLALSHVATEAADPSTSDRVAGIYRRTSASAAVTRDRTQILEFFGDFQVTAPGLVWAGEWPAPQADAGAAPDSTLILVGAARKPD</sequence>
<dbReference type="SUPFAM" id="SSF53335">
    <property type="entry name" value="S-adenosyl-L-methionine-dependent methyltransferases"/>
    <property type="match status" value="1"/>
</dbReference>
<comment type="caution">
    <text evidence="1">The sequence shown here is derived from an EMBL/GenBank/DDBJ whole genome shotgun (WGS) entry which is preliminary data.</text>
</comment>
<evidence type="ECO:0000313" key="2">
    <source>
        <dbReference type="Proteomes" id="UP000637628"/>
    </source>
</evidence>
<dbReference type="Proteomes" id="UP000637628">
    <property type="component" value="Unassembled WGS sequence"/>
</dbReference>
<dbReference type="Pfam" id="PF04672">
    <property type="entry name" value="Methyltransf_19"/>
    <property type="match status" value="1"/>
</dbReference>
<evidence type="ECO:0008006" key="3">
    <source>
        <dbReference type="Google" id="ProtNLM"/>
    </source>
</evidence>